<evidence type="ECO:0000256" key="1">
    <source>
        <dbReference type="SAM" id="Coils"/>
    </source>
</evidence>
<keyword evidence="1" id="KW-0175">Coiled coil</keyword>
<feature type="region of interest" description="Disordered" evidence="2">
    <location>
        <begin position="297"/>
        <end position="339"/>
    </location>
</feature>
<name>B8BFQ9_ORYSI</name>
<dbReference type="Gramene" id="BGIOSGA032528-TA">
    <property type="protein sequence ID" value="BGIOSGA032528-PA"/>
    <property type="gene ID" value="BGIOSGA032528"/>
</dbReference>
<sequence length="664" mass="73762">MANQDLVLQALATEILTPIEEQSASYFLGPSGNPDPSGIIAAESQRIPFKTSLTRPHDWQDAFKNWPLPPIAGWRNWYKRILEDKNPQTQNWDNLRISHCLELSLAETPKNENLLIAACHFWSNGMNAFLFGHGPMTQSSGRSEFCGGRLVQSSYEYYQPNIVARQLGCGQVPPRLFLHELLKPRQITKDSTETRRIFDYRCCASIYQIEPFVPTAVVHPSFILWWQELHDHIFNVPVHPLCLELMPDYQPNSEDTIPAPLARAILYKAVGPISALGHQSPTLVQLMSRPASLDPTLAAPSAAKRKTPSLTAPSAIKKKRTSSKRIAQEKTTSSPSYSFPLDDLVAEQAEEISSNQALSEEIQAKLKEILSFLHKNIQDQVKDADLLRDILEPIEQNLPVDIQASLKPISQLDQQFAAVRQVLKSQSLQPALEQRRAIAKQSLKDLYIQAQSNKELSARLQPALDLKKARKAELEAELRTLSTEIEADEKKLAELPDLTEKIRKEASAILTEDKQLKTKLSALIKTQEAGQNLLETINRMISDAKDVISKYLARDAELDRLKALVEELADKVNAQGDTPEARLGAVAGRVDEVASHGVRLGVATGLVAMSTHTGTDYSRMPVGFANGNPEEIDDIDASIDHLDGHGAAIADSIHPQSVLNKLFQ</sequence>
<dbReference type="STRING" id="39946.B8BFQ9"/>
<proteinExistence type="predicted"/>
<evidence type="ECO:0000256" key="2">
    <source>
        <dbReference type="SAM" id="MobiDB-lite"/>
    </source>
</evidence>
<keyword evidence="4" id="KW-1185">Reference proteome</keyword>
<dbReference type="EMBL" id="CM000135">
    <property type="protein sequence ID" value="EEC66568.1"/>
    <property type="molecule type" value="Genomic_DNA"/>
</dbReference>
<gene>
    <name evidence="3" type="ORF">OsI_32741</name>
</gene>
<reference evidence="3 4" key="1">
    <citation type="journal article" date="2005" name="PLoS Biol.">
        <title>The genomes of Oryza sativa: a history of duplications.</title>
        <authorList>
            <person name="Yu J."/>
            <person name="Wang J."/>
            <person name="Lin W."/>
            <person name="Li S."/>
            <person name="Li H."/>
            <person name="Zhou J."/>
            <person name="Ni P."/>
            <person name="Dong W."/>
            <person name="Hu S."/>
            <person name="Zeng C."/>
            <person name="Zhang J."/>
            <person name="Zhang Y."/>
            <person name="Li R."/>
            <person name="Xu Z."/>
            <person name="Li S."/>
            <person name="Li X."/>
            <person name="Zheng H."/>
            <person name="Cong L."/>
            <person name="Lin L."/>
            <person name="Yin J."/>
            <person name="Geng J."/>
            <person name="Li G."/>
            <person name="Shi J."/>
            <person name="Liu J."/>
            <person name="Lv H."/>
            <person name="Li J."/>
            <person name="Wang J."/>
            <person name="Deng Y."/>
            <person name="Ran L."/>
            <person name="Shi X."/>
            <person name="Wang X."/>
            <person name="Wu Q."/>
            <person name="Li C."/>
            <person name="Ren X."/>
            <person name="Wang J."/>
            <person name="Wang X."/>
            <person name="Li D."/>
            <person name="Liu D."/>
            <person name="Zhang X."/>
            <person name="Ji Z."/>
            <person name="Zhao W."/>
            <person name="Sun Y."/>
            <person name="Zhang Z."/>
            <person name="Bao J."/>
            <person name="Han Y."/>
            <person name="Dong L."/>
            <person name="Ji J."/>
            <person name="Chen P."/>
            <person name="Wu S."/>
            <person name="Liu J."/>
            <person name="Xiao Y."/>
            <person name="Bu D."/>
            <person name="Tan J."/>
            <person name="Yang L."/>
            <person name="Ye C."/>
            <person name="Zhang J."/>
            <person name="Xu J."/>
            <person name="Zhou Y."/>
            <person name="Yu Y."/>
            <person name="Zhang B."/>
            <person name="Zhuang S."/>
            <person name="Wei H."/>
            <person name="Liu B."/>
            <person name="Lei M."/>
            <person name="Yu H."/>
            <person name="Li Y."/>
            <person name="Xu H."/>
            <person name="Wei S."/>
            <person name="He X."/>
            <person name="Fang L."/>
            <person name="Zhang Z."/>
            <person name="Zhang Y."/>
            <person name="Huang X."/>
            <person name="Su Z."/>
            <person name="Tong W."/>
            <person name="Li J."/>
            <person name="Tong Z."/>
            <person name="Li S."/>
            <person name="Ye J."/>
            <person name="Wang L."/>
            <person name="Fang L."/>
            <person name="Lei T."/>
            <person name="Chen C."/>
            <person name="Chen H."/>
            <person name="Xu Z."/>
            <person name="Li H."/>
            <person name="Huang H."/>
            <person name="Zhang F."/>
            <person name="Xu H."/>
            <person name="Li N."/>
            <person name="Zhao C."/>
            <person name="Li S."/>
            <person name="Dong L."/>
            <person name="Huang Y."/>
            <person name="Li L."/>
            <person name="Xi Y."/>
            <person name="Qi Q."/>
            <person name="Li W."/>
            <person name="Zhang B."/>
            <person name="Hu W."/>
            <person name="Zhang Y."/>
            <person name="Tian X."/>
            <person name="Jiao Y."/>
            <person name="Liang X."/>
            <person name="Jin J."/>
            <person name="Gao L."/>
            <person name="Zheng W."/>
            <person name="Hao B."/>
            <person name="Liu S."/>
            <person name="Wang W."/>
            <person name="Yuan L."/>
            <person name="Cao M."/>
            <person name="McDermott J."/>
            <person name="Samudrala R."/>
            <person name="Wang J."/>
            <person name="Wong G.K."/>
            <person name="Yang H."/>
        </authorList>
    </citation>
    <scope>NUCLEOTIDE SEQUENCE [LARGE SCALE GENOMIC DNA]</scope>
    <source>
        <strain evidence="4">cv. 93-11</strain>
    </source>
</reference>
<evidence type="ECO:0000313" key="3">
    <source>
        <dbReference type="EMBL" id="EEC66568.1"/>
    </source>
</evidence>
<dbReference type="Proteomes" id="UP000007015">
    <property type="component" value="Chromosome 10"/>
</dbReference>
<evidence type="ECO:0000313" key="4">
    <source>
        <dbReference type="Proteomes" id="UP000007015"/>
    </source>
</evidence>
<feature type="coiled-coil region" evidence="1">
    <location>
        <begin position="464"/>
        <end position="491"/>
    </location>
</feature>
<accession>B8BFQ9</accession>
<dbReference type="HOGENOM" id="CLU_358802_0_0_1"/>
<organism evidence="3 4">
    <name type="scientific">Oryza sativa subsp. indica</name>
    <name type="common">Rice</name>
    <dbReference type="NCBI Taxonomy" id="39946"/>
    <lineage>
        <taxon>Eukaryota</taxon>
        <taxon>Viridiplantae</taxon>
        <taxon>Streptophyta</taxon>
        <taxon>Embryophyta</taxon>
        <taxon>Tracheophyta</taxon>
        <taxon>Spermatophyta</taxon>
        <taxon>Magnoliopsida</taxon>
        <taxon>Liliopsida</taxon>
        <taxon>Poales</taxon>
        <taxon>Poaceae</taxon>
        <taxon>BOP clade</taxon>
        <taxon>Oryzoideae</taxon>
        <taxon>Oryzeae</taxon>
        <taxon>Oryzinae</taxon>
        <taxon>Oryza</taxon>
        <taxon>Oryza sativa</taxon>
    </lineage>
</organism>
<protein>
    <submittedName>
        <fullName evidence="3">Uncharacterized protein</fullName>
    </submittedName>
</protein>
<dbReference type="AlphaFoldDB" id="B8BFQ9"/>